<protein>
    <recommendedName>
        <fullName evidence="5">HlyD family efflux transporter periplasmic adaptor subunit</fullName>
    </recommendedName>
</protein>
<dbReference type="GO" id="GO:0005737">
    <property type="term" value="C:cytoplasm"/>
    <property type="evidence" value="ECO:0007669"/>
    <property type="project" value="TreeGrafter"/>
</dbReference>
<keyword evidence="4" id="KW-1185">Reference proteome</keyword>
<evidence type="ECO:0000313" key="3">
    <source>
        <dbReference type="EMBL" id="MBA2227833.1"/>
    </source>
</evidence>
<feature type="transmembrane region" description="Helical" evidence="2">
    <location>
        <begin position="289"/>
        <end position="310"/>
    </location>
</feature>
<comment type="caution">
    <text evidence="3">The sequence shown here is derived from an EMBL/GenBank/DDBJ whole genome shotgun (WGS) entry which is preliminary data.</text>
</comment>
<reference evidence="3 4" key="1">
    <citation type="submission" date="2020-07" db="EMBL/GenBank/DDBJ databases">
        <title>Thermogemmata thermophila gen. nov., sp. nov., a novel moderate thermophilic planctomycete from a Kamchatka hot spring.</title>
        <authorList>
            <person name="Elcheninov A.G."/>
            <person name="Podosokorskaya O.A."/>
            <person name="Kovaleva O.L."/>
            <person name="Novikov A."/>
            <person name="Bonch-Osmolovskaya E.A."/>
            <person name="Toshchakov S.V."/>
            <person name="Kublanov I.V."/>
        </authorList>
    </citation>
    <scope>NUCLEOTIDE SEQUENCE [LARGE SCALE GENOMIC DNA]</scope>
    <source>
        <strain evidence="3 4">2918</strain>
    </source>
</reference>
<name>A0A7V8VGX5_9BACT</name>
<dbReference type="InterPro" id="IPR001193">
    <property type="entry name" value="MBTPS2"/>
</dbReference>
<dbReference type="GO" id="GO:0016020">
    <property type="term" value="C:membrane"/>
    <property type="evidence" value="ECO:0007669"/>
    <property type="project" value="InterPro"/>
</dbReference>
<dbReference type="GO" id="GO:0004222">
    <property type="term" value="F:metalloendopeptidase activity"/>
    <property type="evidence" value="ECO:0007669"/>
    <property type="project" value="InterPro"/>
</dbReference>
<proteinExistence type="predicted"/>
<dbReference type="Gene3D" id="2.40.50.100">
    <property type="match status" value="1"/>
</dbReference>
<feature type="coiled-coil region" evidence="1">
    <location>
        <begin position="514"/>
        <end position="581"/>
    </location>
</feature>
<keyword evidence="2" id="KW-1133">Transmembrane helix</keyword>
<evidence type="ECO:0008006" key="5">
    <source>
        <dbReference type="Google" id="ProtNLM"/>
    </source>
</evidence>
<feature type="transmembrane region" description="Helical" evidence="2">
    <location>
        <begin position="161"/>
        <end position="181"/>
    </location>
</feature>
<accession>A0A7V8VGX5</accession>
<gene>
    <name evidence="3" type="ORF">H0921_16865</name>
</gene>
<dbReference type="PANTHER" id="PTHR13325:SF3">
    <property type="entry name" value="MEMBRANE-BOUND TRANSCRIPTION FACTOR SITE-2 PROTEASE"/>
    <property type="match status" value="1"/>
</dbReference>
<dbReference type="SUPFAM" id="SSF111369">
    <property type="entry name" value="HlyD-like secretion proteins"/>
    <property type="match status" value="1"/>
</dbReference>
<evidence type="ECO:0000313" key="4">
    <source>
        <dbReference type="Proteomes" id="UP000542342"/>
    </source>
</evidence>
<feature type="transmembrane region" description="Helical" evidence="2">
    <location>
        <begin position="437"/>
        <end position="458"/>
    </location>
</feature>
<keyword evidence="2" id="KW-0812">Transmembrane</keyword>
<dbReference type="Gene3D" id="1.10.287.470">
    <property type="entry name" value="Helix hairpin bin"/>
    <property type="match status" value="1"/>
</dbReference>
<evidence type="ECO:0000256" key="1">
    <source>
        <dbReference type="SAM" id="Coils"/>
    </source>
</evidence>
<feature type="transmembrane region" description="Helical" evidence="2">
    <location>
        <begin position="260"/>
        <end position="283"/>
    </location>
</feature>
<feature type="transmembrane region" description="Helical" evidence="2">
    <location>
        <begin position="398"/>
        <end position="417"/>
    </location>
</feature>
<keyword evidence="1" id="KW-0175">Coiled coil</keyword>
<dbReference type="RefSeq" id="WP_194539697.1">
    <property type="nucleotide sequence ID" value="NZ_JACEFB010000020.1"/>
</dbReference>
<organism evidence="3 4">
    <name type="scientific">Thermogemmata fonticola</name>
    <dbReference type="NCBI Taxonomy" id="2755323"/>
    <lineage>
        <taxon>Bacteria</taxon>
        <taxon>Pseudomonadati</taxon>
        <taxon>Planctomycetota</taxon>
        <taxon>Planctomycetia</taxon>
        <taxon>Gemmatales</taxon>
        <taxon>Gemmataceae</taxon>
        <taxon>Thermogemmata</taxon>
    </lineage>
</organism>
<dbReference type="EMBL" id="JACEFB010000020">
    <property type="protein sequence ID" value="MBA2227833.1"/>
    <property type="molecule type" value="Genomic_DNA"/>
</dbReference>
<keyword evidence="2" id="KW-0472">Membrane</keyword>
<feature type="transmembrane region" description="Helical" evidence="2">
    <location>
        <begin position="201"/>
        <end position="220"/>
    </location>
</feature>
<dbReference type="GO" id="GO:0031293">
    <property type="term" value="P:membrane protein intracellular domain proteolysis"/>
    <property type="evidence" value="ECO:0007669"/>
    <property type="project" value="TreeGrafter"/>
</dbReference>
<dbReference type="AlphaFoldDB" id="A0A7V8VGX5"/>
<dbReference type="InterPro" id="IPR041881">
    <property type="entry name" value="PqqD_sf"/>
</dbReference>
<dbReference type="PANTHER" id="PTHR13325">
    <property type="entry name" value="PROTEASE M50 MEMBRANE-BOUND TRANSCRIPTION FACTOR SITE 2 PROTEASE"/>
    <property type="match status" value="1"/>
</dbReference>
<feature type="transmembrane region" description="Helical" evidence="2">
    <location>
        <begin position="366"/>
        <end position="386"/>
    </location>
</feature>
<dbReference type="Gene3D" id="1.10.10.1150">
    <property type="entry name" value="Coenzyme PQQ synthesis protein D (PqqD)"/>
    <property type="match status" value="1"/>
</dbReference>
<dbReference type="Gene3D" id="2.40.30.170">
    <property type="match status" value="1"/>
</dbReference>
<evidence type="ECO:0000256" key="2">
    <source>
        <dbReference type="SAM" id="Phobius"/>
    </source>
</evidence>
<dbReference type="Proteomes" id="UP000542342">
    <property type="component" value="Unassembled WGS sequence"/>
</dbReference>
<sequence>MSRATDSLNDPAVRRKAVRLRVRPDLQVFEQKYEGKTYHVVKDPVCLRYYRFNKQEYFVFRLFDGEHTLEQVRERFEEEFKPHRLEYHDLESFARQLVMAGLVQHEAPGAGAHLFERRAKQRRLRRLMTLTNILYIKIPVFDPDRILSWLYRYTWWIFTRWFFVLSVLFIGAAVFHVLLHFDTFYARLPAYHEFFTWRSMLYIWLSLGVVKIIHEFGHGLSCKAFGGESHEMGLLLMCLSPCLYCNVTDAWTLADKWKRIIISFAGIYVELMIAAAATFVWWYTPHLPVVNNIAICLMILCSISTIIFNANPLMRFDGYYILADWMEVPNLRERSNRFLNNLFLSRCLGVEVPPEPYMSPARKATFIFYAIASWVYRWIVVFGILWVLSDFLGPKLKILSQMLAIASLLSIFVWPTYRIIRNIRQRGRLPDMKAKRVYVTLAVTASLVAAFFVLPLPVSRIHETGLVAVHPAAMESVLLPEPARLQRLHARAGQTVRAGELLGEFTSEPLLVEIEQARAAAETEQLIAERLQQEISRQLGVADEAALAQLRLAREEARKKAASAERRLQLLQQRLQQVRELRAPRPGTVLTAPKPEDVGKLFDKGYSEAHPVFAIGDPQRLVVRVPVTPPDYRLLQEELAQQPALSASILVKGRSDRIFTGRVTTLPAQNAETVPIQLTHRGGGPLAVKPHNDPNVLIPLAQVYLIEVELLDPDAAIEPGQLASVKIHARWRSAAWWLGRTLANALDLGLY</sequence>